<keyword evidence="5 6" id="KW-0472">Membrane</keyword>
<feature type="transmembrane region" description="Helical" evidence="6">
    <location>
        <begin position="252"/>
        <end position="271"/>
    </location>
</feature>
<keyword evidence="4 6" id="KW-1133">Transmembrane helix</keyword>
<name>A0A0B1ZY38_9MICO</name>
<evidence type="ECO:0000256" key="3">
    <source>
        <dbReference type="ARBA" id="ARBA00022692"/>
    </source>
</evidence>
<proteinExistence type="predicted"/>
<feature type="transmembrane region" description="Helical" evidence="6">
    <location>
        <begin position="227"/>
        <end position="245"/>
    </location>
</feature>
<evidence type="ECO:0000313" key="8">
    <source>
        <dbReference type="Proteomes" id="UP000031030"/>
    </source>
</evidence>
<keyword evidence="2" id="KW-1003">Cell membrane</keyword>
<comment type="caution">
    <text evidence="7">The sequence shown here is derived from an EMBL/GenBank/DDBJ whole genome shotgun (WGS) entry which is preliminary data.</text>
</comment>
<keyword evidence="8" id="KW-1185">Reference proteome</keyword>
<feature type="transmembrane region" description="Helical" evidence="6">
    <location>
        <begin position="148"/>
        <end position="170"/>
    </location>
</feature>
<dbReference type="EMBL" id="JTDK01000020">
    <property type="protein sequence ID" value="KHK95676.1"/>
    <property type="molecule type" value="Genomic_DNA"/>
</dbReference>
<dbReference type="PANTHER" id="PTHR40277">
    <property type="entry name" value="BLL5419 PROTEIN"/>
    <property type="match status" value="1"/>
</dbReference>
<sequence>MAALTRMWRIGAGLLLVAGTVVAVGTGPFLQGVASVSGAAIVAAVALAAVATGAAAWRWRMVATRLGLALPWRSALAAYYRSQFVNSVLPGGILGDVHRAYAHGRDQGAVGAAARAVAAERVAGQIVQATVTLTVVLPLGFASALGPVAWSAGILGTLAGAAAVVAVAIPRTRRLLAAQLQLLRPLARRPAALVAIVIASVLVVAAHVAMFLVAASAVGVASRPAQLVPLALAVLCASALPLNVGGWGPREAASAAVFAVAGFASGAGVAVSTAYGVLGMLAVAPGALVLLGDRVRARTVVRRSEESA</sequence>
<feature type="transmembrane region" description="Helical" evidence="6">
    <location>
        <begin position="277"/>
        <end position="295"/>
    </location>
</feature>
<dbReference type="STRING" id="1348253.LK09_18585"/>
<evidence type="ECO:0000256" key="1">
    <source>
        <dbReference type="ARBA" id="ARBA00004651"/>
    </source>
</evidence>
<feature type="transmembrane region" description="Helical" evidence="6">
    <location>
        <begin position="33"/>
        <end position="57"/>
    </location>
</feature>
<comment type="subcellular location">
    <subcellularLocation>
        <location evidence="1">Cell membrane</location>
        <topology evidence="1">Multi-pass membrane protein</topology>
    </subcellularLocation>
</comment>
<feature type="transmembrane region" description="Helical" evidence="6">
    <location>
        <begin position="122"/>
        <end position="142"/>
    </location>
</feature>
<gene>
    <name evidence="7" type="ORF">LK09_18585</name>
</gene>
<dbReference type="OrthoDB" id="4803763at2"/>
<reference evidence="7 8" key="1">
    <citation type="submission" date="2014-11" db="EMBL/GenBank/DDBJ databases">
        <title>Genome sequence of Microbacterium mangrovi MUSC 115(T).</title>
        <authorList>
            <person name="Lee L.-H."/>
        </authorList>
    </citation>
    <scope>NUCLEOTIDE SEQUENCE [LARGE SCALE GENOMIC DNA]</scope>
    <source>
        <strain evidence="7 8">MUSC 115</strain>
    </source>
</reference>
<organism evidence="7 8">
    <name type="scientific">Microbacterium mangrovi</name>
    <dbReference type="NCBI Taxonomy" id="1348253"/>
    <lineage>
        <taxon>Bacteria</taxon>
        <taxon>Bacillati</taxon>
        <taxon>Actinomycetota</taxon>
        <taxon>Actinomycetes</taxon>
        <taxon>Micrococcales</taxon>
        <taxon>Microbacteriaceae</taxon>
        <taxon>Microbacterium</taxon>
    </lineage>
</organism>
<dbReference type="GO" id="GO:0005886">
    <property type="term" value="C:plasma membrane"/>
    <property type="evidence" value="ECO:0007669"/>
    <property type="project" value="UniProtKB-SubCell"/>
</dbReference>
<dbReference type="AlphaFoldDB" id="A0A0B1ZY38"/>
<keyword evidence="3 6" id="KW-0812">Transmembrane</keyword>
<protein>
    <recommendedName>
        <fullName evidence="9">Dolichol-P-glucose synthetase-like protein</fullName>
    </recommendedName>
</protein>
<dbReference type="Proteomes" id="UP000031030">
    <property type="component" value="Unassembled WGS sequence"/>
</dbReference>
<evidence type="ECO:0000313" key="7">
    <source>
        <dbReference type="EMBL" id="KHK95676.1"/>
    </source>
</evidence>
<evidence type="ECO:0000256" key="4">
    <source>
        <dbReference type="ARBA" id="ARBA00022989"/>
    </source>
</evidence>
<dbReference type="Pfam" id="PF03706">
    <property type="entry name" value="LPG_synthase_TM"/>
    <property type="match status" value="1"/>
</dbReference>
<evidence type="ECO:0000256" key="2">
    <source>
        <dbReference type="ARBA" id="ARBA00022475"/>
    </source>
</evidence>
<dbReference type="RefSeq" id="WP_039402890.1">
    <property type="nucleotide sequence ID" value="NZ_JTDK01000020.1"/>
</dbReference>
<feature type="transmembrane region" description="Helical" evidence="6">
    <location>
        <begin position="191"/>
        <end position="215"/>
    </location>
</feature>
<evidence type="ECO:0008006" key="9">
    <source>
        <dbReference type="Google" id="ProtNLM"/>
    </source>
</evidence>
<evidence type="ECO:0000256" key="5">
    <source>
        <dbReference type="ARBA" id="ARBA00023136"/>
    </source>
</evidence>
<dbReference type="PANTHER" id="PTHR40277:SF1">
    <property type="entry name" value="BLL5419 PROTEIN"/>
    <property type="match status" value="1"/>
</dbReference>
<accession>A0A0B1ZY38</accession>
<dbReference type="InterPro" id="IPR022791">
    <property type="entry name" value="L-PG_synthase/AglD"/>
</dbReference>
<evidence type="ECO:0000256" key="6">
    <source>
        <dbReference type="SAM" id="Phobius"/>
    </source>
</evidence>